<evidence type="ECO:0008006" key="3">
    <source>
        <dbReference type="Google" id="ProtNLM"/>
    </source>
</evidence>
<dbReference type="PROSITE" id="PS51450">
    <property type="entry name" value="LRR"/>
    <property type="match status" value="1"/>
</dbReference>
<dbReference type="PRINTS" id="PR00019">
    <property type="entry name" value="LEURICHRPT"/>
</dbReference>
<proteinExistence type="predicted"/>
<dbReference type="SUPFAM" id="SSF52058">
    <property type="entry name" value="L domain-like"/>
    <property type="match status" value="1"/>
</dbReference>
<sequence length="99" mass="11158">MGRGEEESKIPQWTQEVGNDSLTYLNVSHNSLTEVEQFPWWRGLSLICNAGDLQILDLSHNNLSGTILQFGKLSNNLEFLNLKKNKFYGTIPPTFAKGC</sequence>
<dbReference type="OrthoDB" id="676979at2759"/>
<dbReference type="InterPro" id="IPR001611">
    <property type="entry name" value="Leu-rich_rpt"/>
</dbReference>
<name>A0A2P5VZI4_GOSBA</name>
<dbReference type="Gene3D" id="3.80.10.10">
    <property type="entry name" value="Ribonuclease Inhibitor"/>
    <property type="match status" value="1"/>
</dbReference>
<organism evidence="1 2">
    <name type="scientific">Gossypium barbadense</name>
    <name type="common">Sea Island cotton</name>
    <name type="synonym">Hibiscus barbadensis</name>
    <dbReference type="NCBI Taxonomy" id="3634"/>
    <lineage>
        <taxon>Eukaryota</taxon>
        <taxon>Viridiplantae</taxon>
        <taxon>Streptophyta</taxon>
        <taxon>Embryophyta</taxon>
        <taxon>Tracheophyta</taxon>
        <taxon>Spermatophyta</taxon>
        <taxon>Magnoliopsida</taxon>
        <taxon>eudicotyledons</taxon>
        <taxon>Gunneridae</taxon>
        <taxon>Pentapetalae</taxon>
        <taxon>rosids</taxon>
        <taxon>malvids</taxon>
        <taxon>Malvales</taxon>
        <taxon>Malvaceae</taxon>
        <taxon>Malvoideae</taxon>
        <taxon>Gossypium</taxon>
    </lineage>
</organism>
<dbReference type="PANTHER" id="PTHR48065:SF5">
    <property type="entry name" value="RECEPTOR-LIKE PROTEIN CF-9 HOMOLOG"/>
    <property type="match status" value="1"/>
</dbReference>
<evidence type="ECO:0000313" key="1">
    <source>
        <dbReference type="EMBL" id="PPR84246.1"/>
    </source>
</evidence>
<accession>A0A2P5VZI4</accession>
<evidence type="ECO:0000313" key="2">
    <source>
        <dbReference type="Proteomes" id="UP000239757"/>
    </source>
</evidence>
<reference evidence="1 2" key="1">
    <citation type="submission" date="2015-01" db="EMBL/GenBank/DDBJ databases">
        <title>Genome of allotetraploid Gossypium barbadense reveals genomic plasticity and fiber elongation in cotton evolution.</title>
        <authorList>
            <person name="Chen X."/>
            <person name="Liu X."/>
            <person name="Zhao B."/>
            <person name="Zheng H."/>
            <person name="Hu Y."/>
            <person name="Lu G."/>
            <person name="Yang C."/>
            <person name="Chen J."/>
            <person name="Shan C."/>
            <person name="Zhang L."/>
            <person name="Zhou Y."/>
            <person name="Wang L."/>
            <person name="Guo W."/>
            <person name="Bai Y."/>
            <person name="Ruan J."/>
            <person name="Shangguan X."/>
            <person name="Mao Y."/>
            <person name="Jiang J."/>
            <person name="Zhu Y."/>
            <person name="Lei J."/>
            <person name="Kang H."/>
            <person name="Chen S."/>
            <person name="He X."/>
            <person name="Wang R."/>
            <person name="Wang Y."/>
            <person name="Chen J."/>
            <person name="Wang L."/>
            <person name="Yu S."/>
            <person name="Wang B."/>
            <person name="Wei J."/>
            <person name="Song S."/>
            <person name="Lu X."/>
            <person name="Gao Z."/>
            <person name="Gu W."/>
            <person name="Deng X."/>
            <person name="Ma D."/>
            <person name="Wang S."/>
            <person name="Liang W."/>
            <person name="Fang L."/>
            <person name="Cai C."/>
            <person name="Zhu X."/>
            <person name="Zhou B."/>
            <person name="Zhang Y."/>
            <person name="Chen Z."/>
            <person name="Xu S."/>
            <person name="Zhu R."/>
            <person name="Wang S."/>
            <person name="Zhang T."/>
            <person name="Zhao G."/>
        </authorList>
    </citation>
    <scope>NUCLEOTIDE SEQUENCE [LARGE SCALE GENOMIC DNA]</scope>
    <source>
        <strain evidence="2">cv. Xinhai21</strain>
        <tissue evidence="1">Leaf</tissue>
    </source>
</reference>
<dbReference type="Pfam" id="PF00560">
    <property type="entry name" value="LRR_1"/>
    <property type="match status" value="3"/>
</dbReference>
<dbReference type="PANTHER" id="PTHR48065">
    <property type="entry name" value="OS10G0469600 PROTEIN"/>
    <property type="match status" value="1"/>
</dbReference>
<dbReference type="EMBL" id="KZ669947">
    <property type="protein sequence ID" value="PPR84246.1"/>
    <property type="molecule type" value="Genomic_DNA"/>
</dbReference>
<dbReference type="AlphaFoldDB" id="A0A2P5VZI4"/>
<dbReference type="Proteomes" id="UP000239757">
    <property type="component" value="Unassembled WGS sequence"/>
</dbReference>
<dbReference type="InterPro" id="IPR032675">
    <property type="entry name" value="LRR_dom_sf"/>
</dbReference>
<protein>
    <recommendedName>
        <fullName evidence="3">Leucine-rich repeat-containing N-terminal plant-type domain-containing protein</fullName>
    </recommendedName>
</protein>
<gene>
    <name evidence="1" type="ORF">GOBAR_AA36467</name>
</gene>